<dbReference type="EMBL" id="JAOVZR010000001">
    <property type="protein sequence ID" value="MCY0150030.1"/>
    <property type="molecule type" value="Genomic_DNA"/>
</dbReference>
<dbReference type="SUPFAM" id="SSF53448">
    <property type="entry name" value="Nucleotide-diphospho-sugar transferases"/>
    <property type="match status" value="1"/>
</dbReference>
<protein>
    <submittedName>
        <fullName evidence="2">Glycosyltransferase</fullName>
        <ecNumber evidence="2">2.4.-.-</ecNumber>
    </submittedName>
</protein>
<comment type="caution">
    <text evidence="2">The sequence shown here is derived from an EMBL/GenBank/DDBJ whole genome shotgun (WGS) entry which is preliminary data.</text>
</comment>
<gene>
    <name evidence="2" type="ORF">OEG84_20580</name>
</gene>
<sequence length="400" mass="45694">MTQLSICLPTRNRQRYCIETIRAIAASDGTEFEVIVGDNSDDSSVLADFFAHDFDDPRFRLIGPEDRVLPMVDNWERLLGETKGRWITVIGDDDYLDPKLVLLLKHYEHLYSDADAVSWGRMNFNWPDNRPNPALSVLPINHGTIVAPKSDVQNRLYRWSEGKHRPAIGFGIYHGAVRRSLMDRIKRKFGGRYFEHPNVDFENSCKVIHQARKLIYCQRPFSVLGACAASNSAGTRSQKVMAERTKVFKIEAAGKVDMDDPIFPFPISNKGASFCAAIASTTSWFCRTYGVDLTGFPENFARAAMDECDRTTDEEIYKLKTAYFERGFDIWEDGKWRDHFKPAPFWGDRPVNELSGVLRENLYIREDAVPSQTPAEFYRHSEHMILPAELVASGTRTFAR</sequence>
<dbReference type="InterPro" id="IPR001173">
    <property type="entry name" value="Glyco_trans_2-like"/>
</dbReference>
<dbReference type="Proteomes" id="UP001073227">
    <property type="component" value="Unassembled WGS sequence"/>
</dbReference>
<dbReference type="EC" id="2.4.-.-" evidence="2"/>
<dbReference type="Gene3D" id="3.90.550.10">
    <property type="entry name" value="Spore Coat Polysaccharide Biosynthesis Protein SpsA, Chain A"/>
    <property type="match status" value="1"/>
</dbReference>
<organism evidence="2 3">
    <name type="scientific">Hoeflea algicola</name>
    <dbReference type="NCBI Taxonomy" id="2983763"/>
    <lineage>
        <taxon>Bacteria</taxon>
        <taxon>Pseudomonadati</taxon>
        <taxon>Pseudomonadota</taxon>
        <taxon>Alphaproteobacteria</taxon>
        <taxon>Hyphomicrobiales</taxon>
        <taxon>Rhizobiaceae</taxon>
        <taxon>Hoeflea</taxon>
    </lineage>
</organism>
<dbReference type="InterPro" id="IPR029044">
    <property type="entry name" value="Nucleotide-diphossugar_trans"/>
</dbReference>
<keyword evidence="2" id="KW-0808">Transferase</keyword>
<name>A0ABT3ZE00_9HYPH</name>
<feature type="domain" description="Glycosyltransferase 2-like" evidence="1">
    <location>
        <begin position="5"/>
        <end position="136"/>
    </location>
</feature>
<proteinExistence type="predicted"/>
<dbReference type="Pfam" id="PF00535">
    <property type="entry name" value="Glycos_transf_2"/>
    <property type="match status" value="1"/>
</dbReference>
<dbReference type="CDD" id="cd00761">
    <property type="entry name" value="Glyco_tranf_GTA_type"/>
    <property type="match status" value="1"/>
</dbReference>
<evidence type="ECO:0000313" key="3">
    <source>
        <dbReference type="Proteomes" id="UP001073227"/>
    </source>
</evidence>
<accession>A0ABT3ZE00</accession>
<dbReference type="RefSeq" id="WP_267655468.1">
    <property type="nucleotide sequence ID" value="NZ_JAOVZR010000001.1"/>
</dbReference>
<dbReference type="GO" id="GO:0016757">
    <property type="term" value="F:glycosyltransferase activity"/>
    <property type="evidence" value="ECO:0007669"/>
    <property type="project" value="UniProtKB-KW"/>
</dbReference>
<evidence type="ECO:0000259" key="1">
    <source>
        <dbReference type="Pfam" id="PF00535"/>
    </source>
</evidence>
<keyword evidence="2" id="KW-0328">Glycosyltransferase</keyword>
<reference evidence="2" key="1">
    <citation type="submission" date="2022-10" db="EMBL/GenBank/DDBJ databases">
        <title>Hoeflea sp. G2-23, isolated from marine algae.</title>
        <authorList>
            <person name="Kristyanto S."/>
            <person name="Kim J.M."/>
            <person name="Jeon C.O."/>
        </authorList>
    </citation>
    <scope>NUCLEOTIDE SEQUENCE</scope>
    <source>
        <strain evidence="2">G2-23</strain>
    </source>
</reference>
<dbReference type="PANTHER" id="PTHR22916">
    <property type="entry name" value="GLYCOSYLTRANSFERASE"/>
    <property type="match status" value="1"/>
</dbReference>
<keyword evidence="3" id="KW-1185">Reference proteome</keyword>
<evidence type="ECO:0000313" key="2">
    <source>
        <dbReference type="EMBL" id="MCY0150030.1"/>
    </source>
</evidence>
<dbReference type="PANTHER" id="PTHR22916:SF3">
    <property type="entry name" value="UDP-GLCNAC:BETAGAL BETA-1,3-N-ACETYLGLUCOSAMINYLTRANSFERASE-LIKE PROTEIN 1"/>
    <property type="match status" value="1"/>
</dbReference>